<dbReference type="Gene3D" id="3.40.50.970">
    <property type="match status" value="2"/>
</dbReference>
<dbReference type="SUPFAM" id="SSF52922">
    <property type="entry name" value="TK C-terminal domain-like"/>
    <property type="match status" value="1"/>
</dbReference>
<dbReference type="Pfam" id="PF02775">
    <property type="entry name" value="TPP_enzyme_C"/>
    <property type="match status" value="1"/>
</dbReference>
<evidence type="ECO:0000259" key="15">
    <source>
        <dbReference type="Pfam" id="PF01855"/>
    </source>
</evidence>
<keyword evidence="11 14" id="KW-0411">Iron-sulfur</keyword>
<dbReference type="FunFam" id="3.40.50.970:FF:000039">
    <property type="entry name" value="Indolepyruvate oxidoreductase subunit IorA"/>
    <property type="match status" value="1"/>
</dbReference>
<keyword evidence="9 14" id="KW-0560">Oxidoreductase</keyword>
<dbReference type="AlphaFoldDB" id="A0A1G2DXM4"/>
<evidence type="ECO:0000256" key="13">
    <source>
        <dbReference type="ARBA" id="ARBA00048332"/>
    </source>
</evidence>
<dbReference type="Gene3D" id="3.40.50.920">
    <property type="match status" value="1"/>
</dbReference>
<keyword evidence="10 14" id="KW-0408">Iron</keyword>
<evidence type="ECO:0000256" key="9">
    <source>
        <dbReference type="ARBA" id="ARBA00023002"/>
    </source>
</evidence>
<feature type="domain" description="Pyruvate flavodoxin/ferredoxin oxidoreductase pyrimidine binding" evidence="15">
    <location>
        <begin position="14"/>
        <end position="179"/>
    </location>
</feature>
<dbReference type="SUPFAM" id="SSF52518">
    <property type="entry name" value="Thiamin diphosphate-binding fold (THDP-binding)"/>
    <property type="match status" value="2"/>
</dbReference>
<evidence type="ECO:0000256" key="11">
    <source>
        <dbReference type="ARBA" id="ARBA00023014"/>
    </source>
</evidence>
<dbReference type="CDD" id="cd02008">
    <property type="entry name" value="TPP_IOR_alpha"/>
    <property type="match status" value="1"/>
</dbReference>
<evidence type="ECO:0000313" key="17">
    <source>
        <dbReference type="EMBL" id="OGZ17658.1"/>
    </source>
</evidence>
<comment type="caution">
    <text evidence="17">The sequence shown here is derived from an EMBL/GenBank/DDBJ whole genome shotgun (WGS) entry which is preliminary data.</text>
</comment>
<protein>
    <recommendedName>
        <fullName evidence="4 14">Indolepyruvate oxidoreductase subunit IorA</fullName>
        <shortName evidence="14">IOR</shortName>
        <ecNumber evidence="3 14">1.2.7.8</ecNumber>
    </recommendedName>
    <alternativeName>
        <fullName evidence="12 14">Indolepyruvate ferredoxin oxidoreductase subunit alpha</fullName>
    </alternativeName>
</protein>
<keyword evidence="7 14" id="KW-0479">Metal-binding</keyword>
<dbReference type="Pfam" id="PF01855">
    <property type="entry name" value="POR_N"/>
    <property type="match status" value="1"/>
</dbReference>
<comment type="function">
    <text evidence="1 14">Catalyzes the ferredoxin-dependent oxidative decarboxylation of arylpyruvates.</text>
</comment>
<dbReference type="PANTHER" id="PTHR43710">
    <property type="entry name" value="2-HYDROXYACYL-COA LYASE"/>
    <property type="match status" value="1"/>
</dbReference>
<dbReference type="GO" id="GO:0043805">
    <property type="term" value="F:indolepyruvate ferredoxin oxidoreductase activity"/>
    <property type="evidence" value="ECO:0007669"/>
    <property type="project" value="UniProtKB-UniRule"/>
</dbReference>
<keyword evidence="5 14" id="KW-0813">Transport</keyword>
<evidence type="ECO:0000256" key="4">
    <source>
        <dbReference type="ARBA" id="ARBA00017710"/>
    </source>
</evidence>
<dbReference type="InterPro" id="IPR002880">
    <property type="entry name" value="Pyrv_Fd/Flavodoxin_OxRdtase_N"/>
</dbReference>
<evidence type="ECO:0000313" key="18">
    <source>
        <dbReference type="Proteomes" id="UP000178893"/>
    </source>
</evidence>
<dbReference type="GO" id="GO:0051539">
    <property type="term" value="F:4 iron, 4 sulfur cluster binding"/>
    <property type="evidence" value="ECO:0007669"/>
    <property type="project" value="UniProtKB-UniRule"/>
</dbReference>
<evidence type="ECO:0000256" key="2">
    <source>
        <dbReference type="ARBA" id="ARBA00011238"/>
    </source>
</evidence>
<proteinExistence type="predicted"/>
<evidence type="ECO:0000256" key="8">
    <source>
        <dbReference type="ARBA" id="ARBA00022982"/>
    </source>
</evidence>
<evidence type="ECO:0000256" key="7">
    <source>
        <dbReference type="ARBA" id="ARBA00022723"/>
    </source>
</evidence>
<evidence type="ECO:0000256" key="10">
    <source>
        <dbReference type="ARBA" id="ARBA00023004"/>
    </source>
</evidence>
<dbReference type="Proteomes" id="UP000178893">
    <property type="component" value="Unassembled WGS sequence"/>
</dbReference>
<evidence type="ECO:0000259" key="16">
    <source>
        <dbReference type="Pfam" id="PF02775"/>
    </source>
</evidence>
<dbReference type="GO" id="GO:0046872">
    <property type="term" value="F:metal ion binding"/>
    <property type="evidence" value="ECO:0007669"/>
    <property type="project" value="UniProtKB-UniRule"/>
</dbReference>
<evidence type="ECO:0000256" key="5">
    <source>
        <dbReference type="ARBA" id="ARBA00022448"/>
    </source>
</evidence>
<dbReference type="EMBL" id="MHLW01000029">
    <property type="protein sequence ID" value="OGZ17658.1"/>
    <property type="molecule type" value="Genomic_DNA"/>
</dbReference>
<dbReference type="EC" id="1.2.7.8" evidence="3 14"/>
<evidence type="ECO:0000256" key="1">
    <source>
        <dbReference type="ARBA" id="ARBA00002995"/>
    </source>
</evidence>
<name>A0A1G2DXM4_9BACT</name>
<evidence type="ECO:0000256" key="6">
    <source>
        <dbReference type="ARBA" id="ARBA00022485"/>
    </source>
</evidence>
<keyword evidence="8 14" id="KW-0249">Electron transport</keyword>
<organism evidence="17 18">
    <name type="scientific">Candidatus Nealsonbacteria bacterium RBG_13_37_56</name>
    <dbReference type="NCBI Taxonomy" id="1801661"/>
    <lineage>
        <taxon>Bacteria</taxon>
        <taxon>Candidatus Nealsoniibacteriota</taxon>
    </lineage>
</organism>
<dbReference type="InterPro" id="IPR009014">
    <property type="entry name" value="Transketo_C/PFOR_II"/>
</dbReference>
<reference evidence="17 18" key="1">
    <citation type="journal article" date="2016" name="Nat. Commun.">
        <title>Thousands of microbial genomes shed light on interconnected biogeochemical processes in an aquifer system.</title>
        <authorList>
            <person name="Anantharaman K."/>
            <person name="Brown C.T."/>
            <person name="Hug L.A."/>
            <person name="Sharon I."/>
            <person name="Castelle C.J."/>
            <person name="Probst A.J."/>
            <person name="Thomas B.C."/>
            <person name="Singh A."/>
            <person name="Wilkins M.J."/>
            <person name="Karaoz U."/>
            <person name="Brodie E.L."/>
            <person name="Williams K.H."/>
            <person name="Hubbard S.S."/>
            <person name="Banfield J.F."/>
        </authorList>
    </citation>
    <scope>NUCLEOTIDE SEQUENCE [LARGE SCALE GENOMIC DNA]</scope>
</reference>
<evidence type="ECO:0000256" key="14">
    <source>
        <dbReference type="PIRNR" id="PIRNR006439"/>
    </source>
</evidence>
<evidence type="ECO:0000256" key="12">
    <source>
        <dbReference type="ARBA" id="ARBA00030514"/>
    </source>
</evidence>
<evidence type="ECO:0000256" key="3">
    <source>
        <dbReference type="ARBA" id="ARBA00012812"/>
    </source>
</evidence>
<sequence>MKKVLLGNEAIVQGALEVGVDFVSAYPGTPSSEIGNIFGEIAKKHGVYFEFSTNEKTALEASIGASFSGLKCLVAMKSFGLNVASDALLPFVYTGTKGPVVIIVADDPSCWSSGQTEENSRGFAYLAHIPVLEPSDAQEAKDFVKLGFDISEKFNIPVIIRTTTRVAHQRMPIEINSKLQAPNSKKKGLFIKDVRRFVTMPPRVLEMKDELLEKIEKIREYAEKSEINRGPTSDKIRGRTSDKLGIITSGVSYLYVKEVLEELNLDLPILKLGFFYPLPEKKINSFIKGLKKVLIVEELEGYLEKEINALAKETNPKLEVFGKDILPESKELGVELILPAVAKLINKNLKLENYLKIKNLKLEIPKRFPRLCPNCPYWFVFSAVKEVAPKDTIFGGDIGCYMIAGFPPHDIQDYLLCMGASIGVGHGIKKALQQSSGQASKQKLIAFIGDSTFFHSGIPALINTVFNKSNPLIIIMDNRITAMTGHQPNPGMGLTGMGDEAEEIKIEEIVKACGVKHIKVIDPKNMDEFKQTVREFLNKDEVSVIVAKRICAIWGKRLEGLKKL</sequence>
<comment type="catalytic activity">
    <reaction evidence="13 14">
        <text>indole-3-pyruvate + 2 oxidized [2Fe-2S]-[ferredoxin] + CoA = (indol-3-yl)acetyl-CoA + 2 reduced [2Fe-2S]-[ferredoxin] + CO2 + H(+)</text>
        <dbReference type="Rhea" id="RHEA:12645"/>
        <dbReference type="Rhea" id="RHEA-COMP:10000"/>
        <dbReference type="Rhea" id="RHEA-COMP:10001"/>
        <dbReference type="ChEBI" id="CHEBI:15378"/>
        <dbReference type="ChEBI" id="CHEBI:16526"/>
        <dbReference type="ChEBI" id="CHEBI:17640"/>
        <dbReference type="ChEBI" id="CHEBI:33737"/>
        <dbReference type="ChEBI" id="CHEBI:33738"/>
        <dbReference type="ChEBI" id="CHEBI:57271"/>
        <dbReference type="ChEBI" id="CHEBI:57287"/>
        <dbReference type="EC" id="1.2.7.8"/>
    </reaction>
</comment>
<comment type="subunit">
    <text evidence="2">Heterodimer of the IorA and IorB subunits.</text>
</comment>
<feature type="domain" description="Thiamine pyrophosphate enzyme TPP-binding" evidence="16">
    <location>
        <begin position="397"/>
        <end position="546"/>
    </location>
</feature>
<keyword evidence="6 14" id="KW-0004">4Fe-4S</keyword>
<gene>
    <name evidence="17" type="ORF">A2V72_02625</name>
</gene>
<dbReference type="InterPro" id="IPR017721">
    <property type="entry name" value="IorA"/>
</dbReference>
<dbReference type="GO" id="GO:0030976">
    <property type="term" value="F:thiamine pyrophosphate binding"/>
    <property type="evidence" value="ECO:0007669"/>
    <property type="project" value="InterPro"/>
</dbReference>
<dbReference type="PIRSF" id="PIRSF006439">
    <property type="entry name" value="Indolepyruvate_ferr_oxidored"/>
    <property type="match status" value="1"/>
</dbReference>
<dbReference type="PANTHER" id="PTHR43710:SF7">
    <property type="entry name" value="INDOLEPYRUVATE OXIDOREDUCTASE SUBUNIT IORA"/>
    <property type="match status" value="1"/>
</dbReference>
<accession>A0A1G2DXM4</accession>
<dbReference type="InterPro" id="IPR011766">
    <property type="entry name" value="TPP_enzyme_TPP-bd"/>
</dbReference>
<dbReference type="CDD" id="cd07034">
    <property type="entry name" value="TPP_PYR_PFOR_IOR-alpha_like"/>
    <property type="match status" value="1"/>
</dbReference>
<dbReference type="InterPro" id="IPR029061">
    <property type="entry name" value="THDP-binding"/>
</dbReference>
<dbReference type="InterPro" id="IPR045025">
    <property type="entry name" value="HACL1-like"/>
</dbReference>
<comment type="cofactor">
    <cofactor evidence="14">
        <name>[4Fe-4S] cluster</name>
        <dbReference type="ChEBI" id="CHEBI:49883"/>
    </cofactor>
    <text evidence="14">Binds 2 [4Fe-4S] clusters. In this family the first cluster has a non-standard and varying [4Fe-4S] binding motif CX(2)CX(2)CX(4-5)CP.</text>
</comment>